<accession>A0A0E9QNI1</accession>
<protein>
    <submittedName>
        <fullName evidence="1">Uncharacterized protein</fullName>
    </submittedName>
</protein>
<sequence length="31" mass="3532">MYVVMFAAPPQGPQGFDLRFSRKGSKDFIKI</sequence>
<organism evidence="1">
    <name type="scientific">Anguilla anguilla</name>
    <name type="common">European freshwater eel</name>
    <name type="synonym">Muraena anguilla</name>
    <dbReference type="NCBI Taxonomy" id="7936"/>
    <lineage>
        <taxon>Eukaryota</taxon>
        <taxon>Metazoa</taxon>
        <taxon>Chordata</taxon>
        <taxon>Craniata</taxon>
        <taxon>Vertebrata</taxon>
        <taxon>Euteleostomi</taxon>
        <taxon>Actinopterygii</taxon>
        <taxon>Neopterygii</taxon>
        <taxon>Teleostei</taxon>
        <taxon>Anguilliformes</taxon>
        <taxon>Anguillidae</taxon>
        <taxon>Anguilla</taxon>
    </lineage>
</organism>
<name>A0A0E9QNI1_ANGAN</name>
<dbReference type="AlphaFoldDB" id="A0A0E9QNI1"/>
<dbReference type="EMBL" id="GBXM01090939">
    <property type="protein sequence ID" value="JAH17638.1"/>
    <property type="molecule type" value="Transcribed_RNA"/>
</dbReference>
<proteinExistence type="predicted"/>
<reference evidence="1" key="2">
    <citation type="journal article" date="2015" name="Fish Shellfish Immunol.">
        <title>Early steps in the European eel (Anguilla anguilla)-Vibrio vulnificus interaction in the gills: Role of the RtxA13 toxin.</title>
        <authorList>
            <person name="Callol A."/>
            <person name="Pajuelo D."/>
            <person name="Ebbesson L."/>
            <person name="Teles M."/>
            <person name="MacKenzie S."/>
            <person name="Amaro C."/>
        </authorList>
    </citation>
    <scope>NUCLEOTIDE SEQUENCE</scope>
</reference>
<reference evidence="1" key="1">
    <citation type="submission" date="2014-11" db="EMBL/GenBank/DDBJ databases">
        <authorList>
            <person name="Amaro Gonzalez C."/>
        </authorList>
    </citation>
    <scope>NUCLEOTIDE SEQUENCE</scope>
</reference>
<evidence type="ECO:0000313" key="1">
    <source>
        <dbReference type="EMBL" id="JAH17638.1"/>
    </source>
</evidence>